<gene>
    <name evidence="1" type="ORF">CY0110_21687</name>
</gene>
<evidence type="ECO:0000313" key="1">
    <source>
        <dbReference type="EMBL" id="EAZ92752.1"/>
    </source>
</evidence>
<dbReference type="EMBL" id="AAXW01000004">
    <property type="protein sequence ID" value="EAZ92752.1"/>
    <property type="molecule type" value="Genomic_DNA"/>
</dbReference>
<accession>A3IKN3</accession>
<sequence length="164" mass="19727">MNNNLYETDYDLWLKQQIEAVEKRDSDALDWDNLAEGLRDVSNFPRNLINDYLMMLLLYLMKTAVQRNVYLDFNSEWMINIARHRILIKKLIKQYPKTLDSYLQTAITPIYAEVLELLLLEKDWKRNKTYDYPKFCPFTIEQILDQNFFPNDQRIALPNHQVSD</sequence>
<evidence type="ECO:0000313" key="2">
    <source>
        <dbReference type="Proteomes" id="UP000003781"/>
    </source>
</evidence>
<dbReference type="Proteomes" id="UP000003781">
    <property type="component" value="Unassembled WGS sequence"/>
</dbReference>
<dbReference type="AlphaFoldDB" id="A3IKN3"/>
<reference evidence="1 2" key="1">
    <citation type="submission" date="2007-03" db="EMBL/GenBank/DDBJ databases">
        <authorList>
            <person name="Stal L."/>
            <person name="Ferriera S."/>
            <person name="Johnson J."/>
            <person name="Kravitz S."/>
            <person name="Beeson K."/>
            <person name="Sutton G."/>
            <person name="Rogers Y.-H."/>
            <person name="Friedman R."/>
            <person name="Frazier M."/>
            <person name="Venter J.C."/>
        </authorList>
    </citation>
    <scope>NUCLEOTIDE SEQUENCE [LARGE SCALE GENOMIC DNA]</scope>
    <source>
        <strain evidence="1 2">CCY0110</strain>
    </source>
</reference>
<dbReference type="OrthoDB" id="5769308at2"/>
<evidence type="ECO:0008006" key="3">
    <source>
        <dbReference type="Google" id="ProtNLM"/>
    </source>
</evidence>
<keyword evidence="2" id="KW-1185">Reference proteome</keyword>
<dbReference type="Pfam" id="PF01724">
    <property type="entry name" value="DUF29"/>
    <property type="match status" value="1"/>
</dbReference>
<dbReference type="InterPro" id="IPR002636">
    <property type="entry name" value="DUF29"/>
</dbReference>
<comment type="caution">
    <text evidence="1">The sequence shown here is derived from an EMBL/GenBank/DDBJ whole genome shotgun (WGS) entry which is preliminary data.</text>
</comment>
<protein>
    <recommendedName>
        <fullName evidence="3">DUF29 domain-containing protein</fullName>
    </recommendedName>
</protein>
<dbReference type="Gene3D" id="1.20.1220.20">
    <property type="entry name" value="Uncharcterised protein PF01724"/>
    <property type="match status" value="1"/>
</dbReference>
<dbReference type="PANTHER" id="PTHR34235">
    <property type="entry name" value="SLR1203 PROTEIN-RELATED"/>
    <property type="match status" value="1"/>
</dbReference>
<organism evidence="1 2">
    <name type="scientific">Crocosphaera chwakensis CCY0110</name>
    <dbReference type="NCBI Taxonomy" id="391612"/>
    <lineage>
        <taxon>Bacteria</taxon>
        <taxon>Bacillati</taxon>
        <taxon>Cyanobacteriota</taxon>
        <taxon>Cyanophyceae</taxon>
        <taxon>Oscillatoriophycideae</taxon>
        <taxon>Chroococcales</taxon>
        <taxon>Aphanothecaceae</taxon>
        <taxon>Crocosphaera</taxon>
        <taxon>Crocosphaera chwakensis</taxon>
    </lineage>
</organism>
<proteinExistence type="predicted"/>
<dbReference type="PANTHER" id="PTHR34235:SF3">
    <property type="entry name" value="SLR1203 PROTEIN"/>
    <property type="match status" value="1"/>
</dbReference>
<dbReference type="RefSeq" id="WP_008273896.1">
    <property type="nucleotide sequence ID" value="NZ_AAXW01000004.1"/>
</dbReference>
<dbReference type="eggNOG" id="COG0639">
    <property type="taxonomic scope" value="Bacteria"/>
</dbReference>
<name>A3IKN3_9CHRO</name>